<accession>A0A221W845</accession>
<dbReference type="Proteomes" id="UP000204221">
    <property type="component" value="Chromosome"/>
</dbReference>
<name>A0A221W845_9PSEU</name>
<dbReference type="AlphaFoldDB" id="A0A221W845"/>
<dbReference type="EMBL" id="CP022521">
    <property type="protein sequence ID" value="ASO21841.1"/>
    <property type="molecule type" value="Genomic_DNA"/>
</dbReference>
<dbReference type="OrthoDB" id="3388207at2"/>
<evidence type="ECO:0000313" key="2">
    <source>
        <dbReference type="Proteomes" id="UP000204221"/>
    </source>
</evidence>
<proteinExistence type="predicted"/>
<reference evidence="1 2" key="1">
    <citation type="submission" date="2017-07" db="EMBL/GenBank/DDBJ databases">
        <title>Complete genome sequence of Actinoalloteichus hoggarensis DSM 45943, type strain of Actinoalloteichus hoggarensis.</title>
        <authorList>
            <person name="Ruckert C."/>
            <person name="Nouioui I."/>
            <person name="Willmese J."/>
            <person name="van Wezel G."/>
            <person name="Klenk H.-P."/>
            <person name="Kalinowski J."/>
            <person name="Zotchev S.B."/>
        </authorList>
    </citation>
    <scope>NUCLEOTIDE SEQUENCE [LARGE SCALE GENOMIC DNA]</scope>
    <source>
        <strain evidence="1 2">DSM 45943</strain>
    </source>
</reference>
<organism evidence="1 2">
    <name type="scientific">Actinoalloteichus hoggarensis</name>
    <dbReference type="NCBI Taxonomy" id="1470176"/>
    <lineage>
        <taxon>Bacteria</taxon>
        <taxon>Bacillati</taxon>
        <taxon>Actinomycetota</taxon>
        <taxon>Actinomycetes</taxon>
        <taxon>Pseudonocardiales</taxon>
        <taxon>Pseudonocardiaceae</taxon>
        <taxon>Actinoalloteichus</taxon>
    </lineage>
</organism>
<sequence>MSGVAETVGLVTPQRERPAEAARAVIPPRARPTGTARVVIPLRERPAGAAGVVTLLYPRLAATACAVIPLRESSAETADAVIPLRERPSETARAVNPLRERLAENDPFSGGWGRLPVPAAPQRWAGRFRRLEHRRDDTYRSLDVAVCGAALVSVQEWVRLLRCPACFPASEQAGSQADPAPTAAEP</sequence>
<dbReference type="RefSeq" id="WP_093942915.1">
    <property type="nucleotide sequence ID" value="NZ_CP022521.1"/>
</dbReference>
<keyword evidence="2" id="KW-1185">Reference proteome</keyword>
<dbReference type="KEGG" id="ahg:AHOG_21125"/>
<evidence type="ECO:0000313" key="1">
    <source>
        <dbReference type="EMBL" id="ASO21841.1"/>
    </source>
</evidence>
<gene>
    <name evidence="1" type="ORF">AHOG_21125</name>
</gene>
<protein>
    <submittedName>
        <fullName evidence="1">Uncharacterized protein</fullName>
    </submittedName>
</protein>